<evidence type="ECO:0000313" key="4">
    <source>
        <dbReference type="EMBL" id="VFT99411.1"/>
    </source>
</evidence>
<dbReference type="SUPFAM" id="SSF51110">
    <property type="entry name" value="alpha-D-mannose-specific plant lectins"/>
    <property type="match status" value="1"/>
</dbReference>
<evidence type="ECO:0000313" key="3">
    <source>
        <dbReference type="EMBL" id="KAF0685338.1"/>
    </source>
</evidence>
<dbReference type="PROSITE" id="PS50927">
    <property type="entry name" value="BULB_LECTIN"/>
    <property type="match status" value="1"/>
</dbReference>
<dbReference type="OrthoDB" id="61382at2759"/>
<dbReference type="EMBL" id="VJMH01007185">
    <property type="protein sequence ID" value="KAF0685338.1"/>
    <property type="molecule type" value="Genomic_DNA"/>
</dbReference>
<accession>A0A485LLN6</accession>
<reference evidence="3" key="2">
    <citation type="submission" date="2019-06" db="EMBL/GenBank/DDBJ databases">
        <title>Genomics analysis of Aphanomyces spp. identifies a new class of oomycete effector associated with host adaptation.</title>
        <authorList>
            <person name="Gaulin E."/>
        </authorList>
    </citation>
    <scope>NUCLEOTIDE SEQUENCE</scope>
    <source>
        <strain evidence="3">CBS 578.67</strain>
    </source>
</reference>
<dbReference type="AlphaFoldDB" id="A0A485LLN6"/>
<feature type="chain" id="PRO_5033829024" evidence="1">
    <location>
        <begin position="18"/>
        <end position="160"/>
    </location>
</feature>
<name>A0A485LLN6_9STRA</name>
<dbReference type="EMBL" id="CAADRA010007211">
    <property type="protein sequence ID" value="VFT99411.1"/>
    <property type="molecule type" value="Genomic_DNA"/>
</dbReference>
<reference evidence="4 5" key="1">
    <citation type="submission" date="2019-03" db="EMBL/GenBank/DDBJ databases">
        <authorList>
            <person name="Gaulin E."/>
            <person name="Dumas B."/>
        </authorList>
    </citation>
    <scope>NUCLEOTIDE SEQUENCE [LARGE SCALE GENOMIC DNA]</scope>
    <source>
        <strain evidence="4">CBS 568.67</strain>
    </source>
</reference>
<protein>
    <submittedName>
        <fullName evidence="4">Aste57867_22758 protein</fullName>
    </submittedName>
</protein>
<keyword evidence="5" id="KW-1185">Reference proteome</keyword>
<dbReference type="Proteomes" id="UP000332933">
    <property type="component" value="Unassembled WGS sequence"/>
</dbReference>
<gene>
    <name evidence="4" type="primary">Aste57867_22758</name>
    <name evidence="3" type="ORF">As57867_022688</name>
    <name evidence="4" type="ORF">ASTE57867_22758</name>
</gene>
<feature type="signal peptide" evidence="1">
    <location>
        <begin position="1"/>
        <end position="17"/>
    </location>
</feature>
<evidence type="ECO:0000259" key="2">
    <source>
        <dbReference type="PROSITE" id="PS50927"/>
    </source>
</evidence>
<evidence type="ECO:0000256" key="1">
    <source>
        <dbReference type="SAM" id="SignalP"/>
    </source>
</evidence>
<proteinExistence type="predicted"/>
<evidence type="ECO:0000313" key="5">
    <source>
        <dbReference type="Proteomes" id="UP000332933"/>
    </source>
</evidence>
<dbReference type="InterPro" id="IPR036426">
    <property type="entry name" value="Bulb-type_lectin_dom_sf"/>
</dbReference>
<dbReference type="InterPro" id="IPR001480">
    <property type="entry name" value="Bulb-type_lectin_dom"/>
</dbReference>
<organism evidence="4 5">
    <name type="scientific">Aphanomyces stellatus</name>
    <dbReference type="NCBI Taxonomy" id="120398"/>
    <lineage>
        <taxon>Eukaryota</taxon>
        <taxon>Sar</taxon>
        <taxon>Stramenopiles</taxon>
        <taxon>Oomycota</taxon>
        <taxon>Saprolegniomycetes</taxon>
        <taxon>Saprolegniales</taxon>
        <taxon>Verrucalvaceae</taxon>
        <taxon>Aphanomyces</taxon>
    </lineage>
</organism>
<feature type="domain" description="Bulb-type lectin" evidence="2">
    <location>
        <begin position="44"/>
        <end position="159"/>
    </location>
</feature>
<dbReference type="Gene3D" id="2.90.10.10">
    <property type="entry name" value="Bulb-type lectin domain"/>
    <property type="match status" value="1"/>
</dbReference>
<keyword evidence="1" id="KW-0732">Signal</keyword>
<sequence length="160" mass="17684">MLIAFLLVATAVSSAVGQTYCHRCTGGLLSNANDGGDRLQAPTRRMLVDPWTQGSLRYATYQRDDNFVLYSFSTGHRMPVWDAKSWSAWYTDASILRQTGQGQVIMQGDGNLVLVVLDRVVWSTETSMRGVGPYCLTLSMSCHLVILDSDCKTIWSVPSP</sequence>